<name>A0A1C0Y7I7_9BACL</name>
<dbReference type="Pfam" id="PF07883">
    <property type="entry name" value="Cupin_2"/>
    <property type="match status" value="1"/>
</dbReference>
<reference evidence="2 3" key="1">
    <citation type="submission" date="2016-07" db="EMBL/GenBank/DDBJ databases">
        <title>Caryophanon tenue genome sequencing.</title>
        <authorList>
            <person name="Verma A."/>
            <person name="Pal Y."/>
            <person name="Krishnamurthi S."/>
        </authorList>
    </citation>
    <scope>NUCLEOTIDE SEQUENCE [LARGE SCALE GENOMIC DNA]</scope>
    <source>
        <strain evidence="2 3">DSM 14152</strain>
    </source>
</reference>
<evidence type="ECO:0000313" key="2">
    <source>
        <dbReference type="EMBL" id="OCS83114.1"/>
    </source>
</evidence>
<dbReference type="Proteomes" id="UP000093199">
    <property type="component" value="Unassembled WGS sequence"/>
</dbReference>
<sequence length="181" mass="20007">MLAQTVTHRYTSEAITFLETAADTNGQYLRIEVSLPPQGDGPPLHYHDEFVEVFTVKEGTLTVTVDTTVHTLVAGDTITAPIGTAHTFTNSHDTPVTFEVRLTPPSQFEQSVRIHYGLMADGLTDDKGVPKNLFHLLYILKLQNTLIAGKSLKTQRVLFSVLTKIGKAFGMYKGLKKYTTP</sequence>
<dbReference type="InterPro" id="IPR011051">
    <property type="entry name" value="RmlC_Cupin_sf"/>
</dbReference>
<dbReference type="PANTHER" id="PTHR36440">
    <property type="entry name" value="PUTATIVE (AFU_ORTHOLOGUE AFUA_8G07350)-RELATED"/>
    <property type="match status" value="1"/>
</dbReference>
<evidence type="ECO:0000259" key="1">
    <source>
        <dbReference type="Pfam" id="PF07883"/>
    </source>
</evidence>
<dbReference type="PANTHER" id="PTHR36440:SF1">
    <property type="entry name" value="PUTATIVE (AFU_ORTHOLOGUE AFUA_8G07350)-RELATED"/>
    <property type="match status" value="1"/>
</dbReference>
<accession>A0A1C0Y7I7</accession>
<dbReference type="InterPro" id="IPR014710">
    <property type="entry name" value="RmlC-like_jellyroll"/>
</dbReference>
<keyword evidence="3" id="KW-1185">Reference proteome</keyword>
<dbReference type="InterPro" id="IPR053146">
    <property type="entry name" value="QDO-like"/>
</dbReference>
<dbReference type="InterPro" id="IPR013096">
    <property type="entry name" value="Cupin_2"/>
</dbReference>
<organism evidence="2 3">
    <name type="scientific">Caryophanon tenue</name>
    <dbReference type="NCBI Taxonomy" id="33978"/>
    <lineage>
        <taxon>Bacteria</taxon>
        <taxon>Bacillati</taxon>
        <taxon>Bacillota</taxon>
        <taxon>Bacilli</taxon>
        <taxon>Bacillales</taxon>
        <taxon>Caryophanaceae</taxon>
        <taxon>Caryophanon</taxon>
    </lineage>
</organism>
<dbReference type="AlphaFoldDB" id="A0A1C0Y7I7"/>
<evidence type="ECO:0000313" key="3">
    <source>
        <dbReference type="Proteomes" id="UP000093199"/>
    </source>
</evidence>
<comment type="caution">
    <text evidence="2">The sequence shown here is derived from an EMBL/GenBank/DDBJ whole genome shotgun (WGS) entry which is preliminary data.</text>
</comment>
<dbReference type="STRING" id="33978.A6M13_06855"/>
<dbReference type="EMBL" id="MASJ01000039">
    <property type="protein sequence ID" value="OCS83114.1"/>
    <property type="molecule type" value="Genomic_DNA"/>
</dbReference>
<proteinExistence type="predicted"/>
<protein>
    <recommendedName>
        <fullName evidence="1">Cupin type-2 domain-containing protein</fullName>
    </recommendedName>
</protein>
<gene>
    <name evidence="2" type="ORF">A6M13_06855</name>
</gene>
<dbReference type="Gene3D" id="2.60.120.10">
    <property type="entry name" value="Jelly Rolls"/>
    <property type="match status" value="1"/>
</dbReference>
<feature type="domain" description="Cupin type-2" evidence="1">
    <location>
        <begin position="33"/>
        <end position="98"/>
    </location>
</feature>
<dbReference type="RefSeq" id="WP_066548249.1">
    <property type="nucleotide sequence ID" value="NZ_MASJ01000039.1"/>
</dbReference>
<dbReference type="SUPFAM" id="SSF51182">
    <property type="entry name" value="RmlC-like cupins"/>
    <property type="match status" value="1"/>
</dbReference>
<dbReference type="OrthoDB" id="72027at2"/>